<name>A0A034W7V1_BACDO</name>
<evidence type="ECO:0000313" key="2">
    <source>
        <dbReference type="EMBL" id="JAC49858.1"/>
    </source>
</evidence>
<feature type="region of interest" description="Disordered" evidence="1">
    <location>
        <begin position="157"/>
        <end position="220"/>
    </location>
</feature>
<sequence>MDLRNKNKIFLVGSINLSILGSKLPSNKQVLQVLFFNIRVVKLSVCESANLVIREVLIFWEKARLPTKEKHHCTKKLHKLYDVWRFLQKNNKKSVDSYREKEKAFVKNLDNLFDVAHADVMKLVKIEEDRLFLLGQRQQGRVGYLGSVDFNLCQAEEKRQKRQKRRHDEAERRERNIAEQKIQPGEISFSSISDDSNEVDSDQAEAIPSLKKSRVVKPQC</sequence>
<dbReference type="AlphaFoldDB" id="A0A034W7V1"/>
<feature type="compositionally biased region" description="Basic and acidic residues" evidence="1">
    <location>
        <begin position="166"/>
        <end position="178"/>
    </location>
</feature>
<accession>A0A034W7V1</accession>
<dbReference type="EMBL" id="GAKP01009094">
    <property type="protein sequence ID" value="JAC49858.1"/>
    <property type="molecule type" value="Transcribed_RNA"/>
</dbReference>
<dbReference type="EMBL" id="GAKP01009093">
    <property type="protein sequence ID" value="JAC49859.1"/>
    <property type="molecule type" value="Transcribed_RNA"/>
</dbReference>
<feature type="compositionally biased region" description="Basic residues" evidence="1">
    <location>
        <begin position="211"/>
        <end position="220"/>
    </location>
</feature>
<protein>
    <submittedName>
        <fullName evidence="2">Uncharacterized protein</fullName>
    </submittedName>
</protein>
<dbReference type="OrthoDB" id="8053568at2759"/>
<proteinExistence type="predicted"/>
<organism evidence="2">
    <name type="scientific">Bactrocera dorsalis</name>
    <name type="common">Oriental fruit fly</name>
    <name type="synonym">Dacus dorsalis</name>
    <dbReference type="NCBI Taxonomy" id="27457"/>
    <lineage>
        <taxon>Eukaryota</taxon>
        <taxon>Metazoa</taxon>
        <taxon>Ecdysozoa</taxon>
        <taxon>Arthropoda</taxon>
        <taxon>Hexapoda</taxon>
        <taxon>Insecta</taxon>
        <taxon>Pterygota</taxon>
        <taxon>Neoptera</taxon>
        <taxon>Endopterygota</taxon>
        <taxon>Diptera</taxon>
        <taxon>Brachycera</taxon>
        <taxon>Muscomorpha</taxon>
        <taxon>Tephritoidea</taxon>
        <taxon>Tephritidae</taxon>
        <taxon>Bactrocera</taxon>
        <taxon>Bactrocera</taxon>
    </lineage>
</organism>
<evidence type="ECO:0000256" key="1">
    <source>
        <dbReference type="SAM" id="MobiDB-lite"/>
    </source>
</evidence>
<reference evidence="2" key="1">
    <citation type="journal article" date="2014" name="BMC Genomics">
        <title>Characterizing the developmental transcriptome of the oriental fruit fly, Bactrocera dorsalis (Diptera: Tephritidae) through comparative genomic analysis with Drosophila melanogaster utilizing modENCODE datasets.</title>
        <authorList>
            <person name="Geib S.M."/>
            <person name="Calla B."/>
            <person name="Hall B."/>
            <person name="Hou S."/>
            <person name="Manoukis N.C."/>
        </authorList>
    </citation>
    <scope>NUCLEOTIDE SEQUENCE</scope>
    <source>
        <strain evidence="2">Punador</strain>
    </source>
</reference>